<reference evidence="3" key="1">
    <citation type="submission" date="2021-03" db="EMBL/GenBank/DDBJ databases">
        <title>Draft genome sequence of rust myrtle Austropuccinia psidii MF-1, a brazilian biotype.</title>
        <authorList>
            <person name="Quecine M.C."/>
            <person name="Pachon D.M.R."/>
            <person name="Bonatelli M.L."/>
            <person name="Correr F.H."/>
            <person name="Franceschini L.M."/>
            <person name="Leite T.F."/>
            <person name="Margarido G.R.A."/>
            <person name="Almeida C.A."/>
            <person name="Ferrarezi J.A."/>
            <person name="Labate C.A."/>
        </authorList>
    </citation>
    <scope>NUCLEOTIDE SEQUENCE</scope>
    <source>
        <strain evidence="3">MF-1</strain>
    </source>
</reference>
<keyword evidence="2" id="KW-1133">Transmembrane helix</keyword>
<evidence type="ECO:0000256" key="2">
    <source>
        <dbReference type="SAM" id="Phobius"/>
    </source>
</evidence>
<feature type="transmembrane region" description="Helical" evidence="2">
    <location>
        <begin position="187"/>
        <end position="207"/>
    </location>
</feature>
<organism evidence="3 4">
    <name type="scientific">Austropuccinia psidii MF-1</name>
    <dbReference type="NCBI Taxonomy" id="1389203"/>
    <lineage>
        <taxon>Eukaryota</taxon>
        <taxon>Fungi</taxon>
        <taxon>Dikarya</taxon>
        <taxon>Basidiomycota</taxon>
        <taxon>Pucciniomycotina</taxon>
        <taxon>Pucciniomycetes</taxon>
        <taxon>Pucciniales</taxon>
        <taxon>Sphaerophragmiaceae</taxon>
        <taxon>Austropuccinia</taxon>
    </lineage>
</organism>
<name>A0A9Q3CKU8_9BASI</name>
<dbReference type="EMBL" id="AVOT02007891">
    <property type="protein sequence ID" value="MBW0484880.1"/>
    <property type="molecule type" value="Genomic_DNA"/>
</dbReference>
<gene>
    <name evidence="3" type="ORF">O181_024595</name>
</gene>
<accession>A0A9Q3CKU8</accession>
<proteinExistence type="predicted"/>
<feature type="compositionally biased region" description="Acidic residues" evidence="1">
    <location>
        <begin position="42"/>
        <end position="53"/>
    </location>
</feature>
<dbReference type="Proteomes" id="UP000765509">
    <property type="component" value="Unassembled WGS sequence"/>
</dbReference>
<feature type="region of interest" description="Disordered" evidence="1">
    <location>
        <begin position="33"/>
        <end position="81"/>
    </location>
</feature>
<keyword evidence="2" id="KW-0472">Membrane</keyword>
<protein>
    <submittedName>
        <fullName evidence="3">Uncharacterized protein</fullName>
    </submittedName>
</protein>
<sequence length="222" mass="24270">MWPGGPIPFGGRQIYYSSEVPISMINTEGVVKRIRQISDSPPDPDPDGSDELDGEKAGVVHNSIGHQSSTSPSHPPAKRLQSHIIPSTPRTFQPAIATLTTSLPPASPSSSTARPSLISAVRPSPIVTSKQLKPVASSSRRREELPLYRFLPLKSFKKESIGPSVLPEKTPIWQVKIKMLWPGCLEGLIGIVESLLSMPMIGLFLGLPHRKWLKDFPGMKMK</sequence>
<keyword evidence="2" id="KW-0812">Transmembrane</keyword>
<evidence type="ECO:0000313" key="3">
    <source>
        <dbReference type="EMBL" id="MBW0484880.1"/>
    </source>
</evidence>
<evidence type="ECO:0000256" key="1">
    <source>
        <dbReference type="SAM" id="MobiDB-lite"/>
    </source>
</evidence>
<evidence type="ECO:0000313" key="4">
    <source>
        <dbReference type="Proteomes" id="UP000765509"/>
    </source>
</evidence>
<comment type="caution">
    <text evidence="3">The sequence shown here is derived from an EMBL/GenBank/DDBJ whole genome shotgun (WGS) entry which is preliminary data.</text>
</comment>
<dbReference type="AlphaFoldDB" id="A0A9Q3CKU8"/>
<keyword evidence="4" id="KW-1185">Reference proteome</keyword>